<gene>
    <name evidence="1" type="ORF">DPCES_3441</name>
</gene>
<dbReference type="AlphaFoldDB" id="A0A098B4N6"/>
<proteinExistence type="predicted"/>
<protein>
    <submittedName>
        <fullName evidence="1">Uncharacterized protein</fullName>
    </submittedName>
</protein>
<sequence>MSSESHNYAISVEWIVRDVFHCERFGFGGIANSDFIERAGGMYTAMACSLATIYNHASAGHRKQIEDFLNGYSYYNDKSIVDIINENGKEEVEKIIEEFKNLVVFCKTFLQKVAS</sequence>
<accession>A0A098B4N6</accession>
<evidence type="ECO:0000313" key="1">
    <source>
        <dbReference type="EMBL" id="CDX03327.1"/>
    </source>
</evidence>
<organism evidence="1">
    <name type="scientific">Desulfitobacterium hafniense</name>
    <name type="common">Desulfitobacterium frappieri</name>
    <dbReference type="NCBI Taxonomy" id="49338"/>
    <lineage>
        <taxon>Bacteria</taxon>
        <taxon>Bacillati</taxon>
        <taxon>Bacillota</taxon>
        <taxon>Clostridia</taxon>
        <taxon>Eubacteriales</taxon>
        <taxon>Desulfitobacteriaceae</taxon>
        <taxon>Desulfitobacterium</taxon>
    </lineage>
</organism>
<dbReference type="PATRIC" id="fig|49338.4.peg.3699"/>
<reference evidence="1" key="1">
    <citation type="submission" date="2014-07" db="EMBL/GenBank/DDBJ databases">
        <authorList>
            <person name="Hornung V.Bastian."/>
        </authorList>
    </citation>
    <scope>NUCLEOTIDE SEQUENCE</scope>
    <source>
        <strain evidence="1">PCE-S</strain>
    </source>
</reference>
<dbReference type="RefSeq" id="WP_208925975.1">
    <property type="nucleotide sequence ID" value="NZ_LK996017.1"/>
</dbReference>
<name>A0A098B4N6_DESHA</name>
<dbReference type="EMBL" id="LK996017">
    <property type="protein sequence ID" value="CDX03327.1"/>
    <property type="molecule type" value="Genomic_DNA"/>
</dbReference>